<name>A0ABR1GHP2_9HYPO</name>
<evidence type="ECO:0000256" key="1">
    <source>
        <dbReference type="ARBA" id="ARBA00023242"/>
    </source>
</evidence>
<evidence type="ECO:0000313" key="4">
    <source>
        <dbReference type="Proteomes" id="UP001498476"/>
    </source>
</evidence>
<organism evidence="3 4">
    <name type="scientific">Neonectria punicea</name>
    <dbReference type="NCBI Taxonomy" id="979145"/>
    <lineage>
        <taxon>Eukaryota</taxon>
        <taxon>Fungi</taxon>
        <taxon>Dikarya</taxon>
        <taxon>Ascomycota</taxon>
        <taxon>Pezizomycotina</taxon>
        <taxon>Sordariomycetes</taxon>
        <taxon>Hypocreomycetidae</taxon>
        <taxon>Hypocreales</taxon>
        <taxon>Nectriaceae</taxon>
        <taxon>Neonectria</taxon>
    </lineage>
</organism>
<dbReference type="PANTHER" id="PTHR37534">
    <property type="entry name" value="TRANSCRIPTIONAL ACTIVATOR PROTEIN UGA3"/>
    <property type="match status" value="1"/>
</dbReference>
<sequence length="575" mass="63699">MDGIANRTLAHTIVISLDISSDGEKPCAQCVKKKIPCNRSLRVRFRHNNTSNTGATQPEFSGSQVWCKTSGKKLKFLDQSLEVARYYEDDDDDDGDSRASANRAPSSPAPADAAPGPAKAQKTSHWSTDVLPVRQVDADGRSNSSMGFSGSMVETPRLGFDVSQQSAQLLSMNTPPSFRSDHDDPQSYSFASRSTLSPYSILQYDASPRLDVSGAPLNERGKADLFRYYVRNIGPAFDSYDPNKYFTERIPSQATLSPPLLELILAVSAWHSNATKGEPQRSAMLEVNLEQLALTGMDDDSLDVALLLHHFVLNMDATASNSPVTQFNASKSLQTSPLASRALETLHDDVLWARLRQELFLAVLNQIPLSIDVAHSRFDHLTQSRDDRARANKMLVDLLATVQYCFGNDKSTATYDRLLESSSNWMVTNPSSFTPVMIRRRQAGEVFPDIWLLNDCVAAGLQYFHLARILLVVYDPRVPRLCRAGQEASRWIDAQTKNDLEIICGIADSISEINPMHITACMAISVVGDRFTNPDQQHALLDVLVKTTSMYGLSTEPAQRHLLEAWGWSAKDPRT</sequence>
<evidence type="ECO:0000313" key="3">
    <source>
        <dbReference type="EMBL" id="KAK7397751.1"/>
    </source>
</evidence>
<evidence type="ECO:0000256" key="2">
    <source>
        <dbReference type="SAM" id="MobiDB-lite"/>
    </source>
</evidence>
<dbReference type="PANTHER" id="PTHR37534:SF2">
    <property type="entry name" value="N-ACETYLTRANSFERASE DOMAIN-CONTAINING PROTEIN"/>
    <property type="match status" value="1"/>
</dbReference>
<reference evidence="3 4" key="1">
    <citation type="journal article" date="2025" name="Microbiol. Resour. Announc.">
        <title>Draft genome sequences for Neonectria magnoliae and Neonectria punicea, canker pathogens of Liriodendron tulipifera and Acer saccharum in West Virginia.</title>
        <authorList>
            <person name="Petronek H.M."/>
            <person name="Kasson M.T."/>
            <person name="Metheny A.M."/>
            <person name="Stauder C.M."/>
            <person name="Lovett B."/>
            <person name="Lynch S.C."/>
            <person name="Garnas J.R."/>
            <person name="Kasson L.R."/>
            <person name="Stajich J.E."/>
        </authorList>
    </citation>
    <scope>NUCLEOTIDE SEQUENCE [LARGE SCALE GENOMIC DNA]</scope>
    <source>
        <strain evidence="3 4">NRRL 64653</strain>
    </source>
</reference>
<accession>A0ABR1GHP2</accession>
<evidence type="ECO:0008006" key="5">
    <source>
        <dbReference type="Google" id="ProtNLM"/>
    </source>
</evidence>
<protein>
    <recommendedName>
        <fullName evidence="5">ARCA protein</fullName>
    </recommendedName>
</protein>
<gene>
    <name evidence="3" type="ORF">QQX98_012878</name>
</gene>
<keyword evidence="4" id="KW-1185">Reference proteome</keyword>
<comment type="caution">
    <text evidence="3">The sequence shown here is derived from an EMBL/GenBank/DDBJ whole genome shotgun (WGS) entry which is preliminary data.</text>
</comment>
<dbReference type="EMBL" id="JAZAVJ010000441">
    <property type="protein sequence ID" value="KAK7397751.1"/>
    <property type="molecule type" value="Genomic_DNA"/>
</dbReference>
<feature type="compositionally biased region" description="Low complexity" evidence="2">
    <location>
        <begin position="98"/>
        <end position="120"/>
    </location>
</feature>
<dbReference type="Proteomes" id="UP001498476">
    <property type="component" value="Unassembled WGS sequence"/>
</dbReference>
<feature type="region of interest" description="Disordered" evidence="2">
    <location>
        <begin position="88"/>
        <end position="127"/>
    </location>
</feature>
<keyword evidence="1" id="KW-0539">Nucleus</keyword>
<proteinExistence type="predicted"/>